<comment type="caution">
    <text evidence="3">Lacks conserved residue(s) required for the propagation of feature annotation.</text>
</comment>
<dbReference type="SUPFAM" id="SSF57440">
    <property type="entry name" value="Kringle-like"/>
    <property type="match status" value="1"/>
</dbReference>
<dbReference type="PROSITE" id="PS00021">
    <property type="entry name" value="KRINGLE_1"/>
    <property type="match status" value="1"/>
</dbReference>
<dbReference type="PRINTS" id="PR00018">
    <property type="entry name" value="KRINGLE"/>
</dbReference>
<evidence type="ECO:0000256" key="1">
    <source>
        <dbReference type="ARBA" id="ARBA00022572"/>
    </source>
</evidence>
<evidence type="ECO:0000313" key="6">
    <source>
        <dbReference type="Proteomes" id="UP001529510"/>
    </source>
</evidence>
<feature type="non-terminal residue" evidence="5">
    <location>
        <position position="1"/>
    </location>
</feature>
<gene>
    <name evidence="5" type="ORF">M9458_021347</name>
</gene>
<dbReference type="InterPro" id="IPR018056">
    <property type="entry name" value="Kringle_CS"/>
</dbReference>
<dbReference type="Pfam" id="PF00051">
    <property type="entry name" value="Kringle"/>
    <property type="match status" value="1"/>
</dbReference>
<keyword evidence="1 3" id="KW-0420">Kringle</keyword>
<dbReference type="PROSITE" id="PS50070">
    <property type="entry name" value="KRINGLE_2"/>
    <property type="match status" value="1"/>
</dbReference>
<dbReference type="InterPro" id="IPR050759">
    <property type="entry name" value="Serine_protease_kringle"/>
</dbReference>
<comment type="caution">
    <text evidence="5">The sequence shown here is derived from an EMBL/GenBank/DDBJ whole genome shotgun (WGS) entry which is preliminary data.</text>
</comment>
<organism evidence="5 6">
    <name type="scientific">Cirrhinus mrigala</name>
    <name type="common">Mrigala</name>
    <dbReference type="NCBI Taxonomy" id="683832"/>
    <lineage>
        <taxon>Eukaryota</taxon>
        <taxon>Metazoa</taxon>
        <taxon>Chordata</taxon>
        <taxon>Craniata</taxon>
        <taxon>Vertebrata</taxon>
        <taxon>Euteleostomi</taxon>
        <taxon>Actinopterygii</taxon>
        <taxon>Neopterygii</taxon>
        <taxon>Teleostei</taxon>
        <taxon>Ostariophysi</taxon>
        <taxon>Cypriniformes</taxon>
        <taxon>Cyprinidae</taxon>
        <taxon>Labeoninae</taxon>
        <taxon>Labeonini</taxon>
        <taxon>Cirrhinus</taxon>
    </lineage>
</organism>
<name>A0ABD0Q700_CIRMR</name>
<sequence length="55" mass="6374">DPHQHRLSVDVIPELRNAENYCRNPGGESDRPWCYTTNPNVRWEYCLVPKCGEGT</sequence>
<feature type="domain" description="Kringle" evidence="4">
    <location>
        <begin position="1"/>
        <end position="51"/>
    </location>
</feature>
<dbReference type="AlphaFoldDB" id="A0ABD0Q700"/>
<evidence type="ECO:0000259" key="4">
    <source>
        <dbReference type="PROSITE" id="PS50070"/>
    </source>
</evidence>
<evidence type="ECO:0000256" key="3">
    <source>
        <dbReference type="PROSITE-ProRule" id="PRU00121"/>
    </source>
</evidence>
<evidence type="ECO:0000313" key="5">
    <source>
        <dbReference type="EMBL" id="KAL0181972.1"/>
    </source>
</evidence>
<keyword evidence="2" id="KW-1015">Disulfide bond</keyword>
<dbReference type="PANTHER" id="PTHR24261">
    <property type="entry name" value="PLASMINOGEN-RELATED"/>
    <property type="match status" value="1"/>
</dbReference>
<dbReference type="EMBL" id="JAMKFB020000010">
    <property type="protein sequence ID" value="KAL0181972.1"/>
    <property type="molecule type" value="Genomic_DNA"/>
</dbReference>
<dbReference type="Gene3D" id="2.40.20.10">
    <property type="entry name" value="Plasminogen Kringle 4"/>
    <property type="match status" value="1"/>
</dbReference>
<reference evidence="5 6" key="1">
    <citation type="submission" date="2024-05" db="EMBL/GenBank/DDBJ databases">
        <title>Genome sequencing and assembly of Indian major carp, Cirrhinus mrigala (Hamilton, 1822).</title>
        <authorList>
            <person name="Mohindra V."/>
            <person name="Chowdhury L.M."/>
            <person name="Lal K."/>
            <person name="Jena J.K."/>
        </authorList>
    </citation>
    <scope>NUCLEOTIDE SEQUENCE [LARGE SCALE GENOMIC DNA]</scope>
    <source>
        <strain evidence="5">CM1030</strain>
        <tissue evidence="5">Blood</tissue>
    </source>
</reference>
<protein>
    <recommendedName>
        <fullName evidence="4">Kringle domain-containing protein</fullName>
    </recommendedName>
</protein>
<dbReference type="Proteomes" id="UP001529510">
    <property type="component" value="Unassembled WGS sequence"/>
</dbReference>
<accession>A0ABD0Q700</accession>
<dbReference type="InterPro" id="IPR038178">
    <property type="entry name" value="Kringle_sf"/>
</dbReference>
<dbReference type="InterPro" id="IPR013806">
    <property type="entry name" value="Kringle-like"/>
</dbReference>
<keyword evidence="6" id="KW-1185">Reference proteome</keyword>
<dbReference type="InterPro" id="IPR000001">
    <property type="entry name" value="Kringle"/>
</dbReference>
<evidence type="ECO:0000256" key="2">
    <source>
        <dbReference type="ARBA" id="ARBA00023157"/>
    </source>
</evidence>
<proteinExistence type="predicted"/>
<dbReference type="SMART" id="SM00130">
    <property type="entry name" value="KR"/>
    <property type="match status" value="1"/>
</dbReference>
<dbReference type="CDD" id="cd00108">
    <property type="entry name" value="KR"/>
    <property type="match status" value="1"/>
</dbReference>
<dbReference type="PANTHER" id="PTHR24261:SF7">
    <property type="entry name" value="KRINGLE DOMAIN-CONTAINING PROTEIN"/>
    <property type="match status" value="1"/>
</dbReference>